<protein>
    <submittedName>
        <fullName evidence="1">Uncharacterized protein</fullName>
    </submittedName>
</protein>
<evidence type="ECO:0000313" key="1">
    <source>
        <dbReference type="EMBL" id="KDR19837.1"/>
    </source>
</evidence>
<reference evidence="1 2" key="1">
    <citation type="journal article" date="2014" name="Nat. Commun.">
        <title>Molecular traces of alternative social organization in a termite genome.</title>
        <authorList>
            <person name="Terrapon N."/>
            <person name="Li C."/>
            <person name="Robertson H.M."/>
            <person name="Ji L."/>
            <person name="Meng X."/>
            <person name="Booth W."/>
            <person name="Chen Z."/>
            <person name="Childers C.P."/>
            <person name="Glastad K.M."/>
            <person name="Gokhale K."/>
            <person name="Gowin J."/>
            <person name="Gronenberg W."/>
            <person name="Hermansen R.A."/>
            <person name="Hu H."/>
            <person name="Hunt B.G."/>
            <person name="Huylmans A.K."/>
            <person name="Khalil S.M."/>
            <person name="Mitchell R.D."/>
            <person name="Munoz-Torres M.C."/>
            <person name="Mustard J.A."/>
            <person name="Pan H."/>
            <person name="Reese J.T."/>
            <person name="Scharf M.E."/>
            <person name="Sun F."/>
            <person name="Vogel H."/>
            <person name="Xiao J."/>
            <person name="Yang W."/>
            <person name="Yang Z."/>
            <person name="Yang Z."/>
            <person name="Zhou J."/>
            <person name="Zhu J."/>
            <person name="Brent C.S."/>
            <person name="Elsik C.G."/>
            <person name="Goodisman M.A."/>
            <person name="Liberles D.A."/>
            <person name="Roe R.M."/>
            <person name="Vargo E.L."/>
            <person name="Vilcinskas A."/>
            <person name="Wang J."/>
            <person name="Bornberg-Bauer E."/>
            <person name="Korb J."/>
            <person name="Zhang G."/>
            <person name="Liebig J."/>
        </authorList>
    </citation>
    <scope>NUCLEOTIDE SEQUENCE [LARGE SCALE GENOMIC DNA]</scope>
    <source>
        <tissue evidence="1">Whole organism</tissue>
    </source>
</reference>
<gene>
    <name evidence="1" type="ORF">L798_05903</name>
</gene>
<keyword evidence="2" id="KW-1185">Reference proteome</keyword>
<evidence type="ECO:0000313" key="2">
    <source>
        <dbReference type="Proteomes" id="UP000027135"/>
    </source>
</evidence>
<sequence>MCVRAVSKEWKISPFRLRGGPEDQMKPDRNFTLNSVAAVATLFCLMTSPVEVTAISSDNSQTTLKMHDQKPTFRFRRQTSHKNRGFVSLLSDYISETRNETTRAFNEISDLVSKQILPVQQGIQLNYTVPESSRELLENATTTKVPFVLTQQEFLRILRRNLRGLARLFNMESRRAIEDSNNNVRVLRKEIVDAVRPYVVTNSTT</sequence>
<proteinExistence type="predicted"/>
<accession>A0A067R8N0</accession>
<dbReference type="InParanoid" id="A0A067R8N0"/>
<dbReference type="OrthoDB" id="8186635at2759"/>
<name>A0A067R8N0_ZOONE</name>
<dbReference type="EMBL" id="KK852631">
    <property type="protein sequence ID" value="KDR19837.1"/>
    <property type="molecule type" value="Genomic_DNA"/>
</dbReference>
<dbReference type="Proteomes" id="UP000027135">
    <property type="component" value="Unassembled WGS sequence"/>
</dbReference>
<dbReference type="AlphaFoldDB" id="A0A067R8N0"/>
<organism evidence="1 2">
    <name type="scientific">Zootermopsis nevadensis</name>
    <name type="common">Dampwood termite</name>
    <dbReference type="NCBI Taxonomy" id="136037"/>
    <lineage>
        <taxon>Eukaryota</taxon>
        <taxon>Metazoa</taxon>
        <taxon>Ecdysozoa</taxon>
        <taxon>Arthropoda</taxon>
        <taxon>Hexapoda</taxon>
        <taxon>Insecta</taxon>
        <taxon>Pterygota</taxon>
        <taxon>Neoptera</taxon>
        <taxon>Polyneoptera</taxon>
        <taxon>Dictyoptera</taxon>
        <taxon>Blattodea</taxon>
        <taxon>Blattoidea</taxon>
        <taxon>Termitoidae</taxon>
        <taxon>Termopsidae</taxon>
        <taxon>Zootermopsis</taxon>
    </lineage>
</organism>